<feature type="compositionally biased region" description="Polar residues" evidence="1">
    <location>
        <begin position="25"/>
        <end position="39"/>
    </location>
</feature>
<sequence>MQIKLIRQSILQIIVKTPELELKSTCSNQTDNISNSTHKTYGKAKLPLSQRVATPPSRDEGKHEEKILLTPVIL</sequence>
<dbReference type="EMBL" id="PQXL01000026">
    <property type="protein sequence ID" value="THV54475.1"/>
    <property type="molecule type" value="Genomic_DNA"/>
</dbReference>
<keyword evidence="3" id="KW-1185">Reference proteome</keyword>
<evidence type="ECO:0000313" key="2">
    <source>
        <dbReference type="EMBL" id="THV54475.1"/>
    </source>
</evidence>
<protein>
    <submittedName>
        <fullName evidence="2">Uncharacterized protein</fullName>
    </submittedName>
</protein>
<name>A0A4S8RD79_9HELO</name>
<feature type="region of interest" description="Disordered" evidence="1">
    <location>
        <begin position="25"/>
        <end position="63"/>
    </location>
</feature>
<reference evidence="2 3" key="1">
    <citation type="submission" date="2017-12" db="EMBL/GenBank/DDBJ databases">
        <title>Comparative genomics of Botrytis spp.</title>
        <authorList>
            <person name="Valero-Jimenez C.A."/>
            <person name="Tapia P."/>
            <person name="Veloso J."/>
            <person name="Silva-Moreno E."/>
            <person name="Staats M."/>
            <person name="Valdes J.H."/>
            <person name="Van Kan J.A.L."/>
        </authorList>
    </citation>
    <scope>NUCLEOTIDE SEQUENCE [LARGE SCALE GENOMIC DNA]</scope>
    <source>
        <strain evidence="2 3">MUCL435</strain>
    </source>
</reference>
<comment type="caution">
    <text evidence="2">The sequence shown here is derived from an EMBL/GenBank/DDBJ whole genome shotgun (WGS) entry which is preliminary data.</text>
</comment>
<organism evidence="2 3">
    <name type="scientific">Botrytis galanthina</name>
    <dbReference type="NCBI Taxonomy" id="278940"/>
    <lineage>
        <taxon>Eukaryota</taxon>
        <taxon>Fungi</taxon>
        <taxon>Dikarya</taxon>
        <taxon>Ascomycota</taxon>
        <taxon>Pezizomycotina</taxon>
        <taxon>Leotiomycetes</taxon>
        <taxon>Helotiales</taxon>
        <taxon>Sclerotiniaceae</taxon>
        <taxon>Botrytis</taxon>
    </lineage>
</organism>
<dbReference type="AlphaFoldDB" id="A0A4S8RD79"/>
<accession>A0A4S8RD79</accession>
<gene>
    <name evidence="2" type="ORF">BGAL_0026g00470</name>
</gene>
<dbReference type="Proteomes" id="UP000308671">
    <property type="component" value="Unassembled WGS sequence"/>
</dbReference>
<proteinExistence type="predicted"/>
<evidence type="ECO:0000313" key="3">
    <source>
        <dbReference type="Proteomes" id="UP000308671"/>
    </source>
</evidence>
<evidence type="ECO:0000256" key="1">
    <source>
        <dbReference type="SAM" id="MobiDB-lite"/>
    </source>
</evidence>